<evidence type="ECO:0000313" key="2">
    <source>
        <dbReference type="EMBL" id="BAC79680.1"/>
    </source>
</evidence>
<feature type="region of interest" description="Disordered" evidence="1">
    <location>
        <begin position="98"/>
        <end position="147"/>
    </location>
</feature>
<sequence length="147" mass="16236">MPARKTKRKKIKNIKNPNHIPRMACRAARGRHCPHVVAVIAPPPLPSPPPLLPAAVAVPGHLFLLIVGTARIQPLAHRATPRVACSRRAVSANSCRAARSRLPPCRQRRRQPDASHAPCARWGGEELEESRGKAHRGKRERGVIERE</sequence>
<proteinExistence type="predicted"/>
<dbReference type="AlphaFoldDB" id="Q7XII9"/>
<reference evidence="3" key="2">
    <citation type="journal article" date="2008" name="Nucleic Acids Res.">
        <title>The rice annotation project database (RAP-DB): 2008 update.</title>
        <authorList>
            <consortium name="The rice annotation project (RAP)"/>
        </authorList>
    </citation>
    <scope>GENOME REANNOTATION</scope>
    <source>
        <strain evidence="3">cv. Nipponbare</strain>
    </source>
</reference>
<gene>
    <name evidence="2" type="primary">OJ1779_B07.115</name>
</gene>
<dbReference type="EMBL" id="AP003963">
    <property type="protein sequence ID" value="BAC79680.1"/>
    <property type="molecule type" value="Genomic_DNA"/>
</dbReference>
<organism evidence="2 3">
    <name type="scientific">Oryza sativa subsp. japonica</name>
    <name type="common">Rice</name>
    <dbReference type="NCBI Taxonomy" id="39947"/>
    <lineage>
        <taxon>Eukaryota</taxon>
        <taxon>Viridiplantae</taxon>
        <taxon>Streptophyta</taxon>
        <taxon>Embryophyta</taxon>
        <taxon>Tracheophyta</taxon>
        <taxon>Spermatophyta</taxon>
        <taxon>Magnoliopsida</taxon>
        <taxon>Liliopsida</taxon>
        <taxon>Poales</taxon>
        <taxon>Poaceae</taxon>
        <taxon>BOP clade</taxon>
        <taxon>Oryzoideae</taxon>
        <taxon>Oryzeae</taxon>
        <taxon>Oryzinae</taxon>
        <taxon>Oryza</taxon>
        <taxon>Oryza sativa</taxon>
    </lineage>
</organism>
<dbReference type="Proteomes" id="UP000000763">
    <property type="component" value="Chromosome 7"/>
</dbReference>
<name>Q7XII9_ORYSJ</name>
<evidence type="ECO:0000256" key="1">
    <source>
        <dbReference type="SAM" id="MobiDB-lite"/>
    </source>
</evidence>
<evidence type="ECO:0000313" key="3">
    <source>
        <dbReference type="Proteomes" id="UP000000763"/>
    </source>
</evidence>
<reference evidence="3" key="1">
    <citation type="journal article" date="2005" name="Nature">
        <title>The map-based sequence of the rice genome.</title>
        <authorList>
            <consortium name="International rice genome sequencing project (IRGSP)"/>
            <person name="Matsumoto T."/>
            <person name="Wu J."/>
            <person name="Kanamori H."/>
            <person name="Katayose Y."/>
            <person name="Fujisawa M."/>
            <person name="Namiki N."/>
            <person name="Mizuno H."/>
            <person name="Yamamoto K."/>
            <person name="Antonio B.A."/>
            <person name="Baba T."/>
            <person name="Sakata K."/>
            <person name="Nagamura Y."/>
            <person name="Aoki H."/>
            <person name="Arikawa K."/>
            <person name="Arita K."/>
            <person name="Bito T."/>
            <person name="Chiden Y."/>
            <person name="Fujitsuka N."/>
            <person name="Fukunaka R."/>
            <person name="Hamada M."/>
            <person name="Harada C."/>
            <person name="Hayashi A."/>
            <person name="Hijishita S."/>
            <person name="Honda M."/>
            <person name="Hosokawa S."/>
            <person name="Ichikawa Y."/>
            <person name="Idonuma A."/>
            <person name="Iijima M."/>
            <person name="Ikeda M."/>
            <person name="Ikeno M."/>
            <person name="Ito K."/>
            <person name="Ito S."/>
            <person name="Ito T."/>
            <person name="Ito Y."/>
            <person name="Ito Y."/>
            <person name="Iwabuchi A."/>
            <person name="Kamiya K."/>
            <person name="Karasawa W."/>
            <person name="Kurita K."/>
            <person name="Katagiri S."/>
            <person name="Kikuta A."/>
            <person name="Kobayashi H."/>
            <person name="Kobayashi N."/>
            <person name="Machita K."/>
            <person name="Maehara T."/>
            <person name="Masukawa M."/>
            <person name="Mizubayashi T."/>
            <person name="Mukai Y."/>
            <person name="Nagasaki H."/>
            <person name="Nagata Y."/>
            <person name="Naito S."/>
            <person name="Nakashima M."/>
            <person name="Nakama Y."/>
            <person name="Nakamichi Y."/>
            <person name="Nakamura M."/>
            <person name="Meguro A."/>
            <person name="Negishi M."/>
            <person name="Ohta I."/>
            <person name="Ohta T."/>
            <person name="Okamoto M."/>
            <person name="Ono N."/>
            <person name="Saji S."/>
            <person name="Sakaguchi M."/>
            <person name="Sakai K."/>
            <person name="Shibata M."/>
            <person name="Shimokawa T."/>
            <person name="Song J."/>
            <person name="Takazaki Y."/>
            <person name="Terasawa K."/>
            <person name="Tsugane M."/>
            <person name="Tsuji K."/>
            <person name="Ueda S."/>
            <person name="Waki K."/>
            <person name="Yamagata H."/>
            <person name="Yamamoto M."/>
            <person name="Yamamoto S."/>
            <person name="Yamane H."/>
            <person name="Yoshiki S."/>
            <person name="Yoshihara R."/>
            <person name="Yukawa K."/>
            <person name="Zhong H."/>
            <person name="Yano M."/>
            <person name="Yuan Q."/>
            <person name="Ouyang S."/>
            <person name="Liu J."/>
            <person name="Jones K.M."/>
            <person name="Gansberger K."/>
            <person name="Moffat K."/>
            <person name="Hill J."/>
            <person name="Bera J."/>
            <person name="Fadrosh D."/>
            <person name="Jin S."/>
            <person name="Johri S."/>
            <person name="Kim M."/>
            <person name="Overton L."/>
            <person name="Reardon M."/>
            <person name="Tsitrin T."/>
            <person name="Vuong H."/>
            <person name="Weaver B."/>
            <person name="Ciecko A."/>
            <person name="Tallon L."/>
            <person name="Jackson J."/>
            <person name="Pai G."/>
            <person name="Aken S.V."/>
            <person name="Utterback T."/>
            <person name="Reidmuller S."/>
            <person name="Feldblyum T."/>
            <person name="Hsiao J."/>
            <person name="Zismann V."/>
            <person name="Iobst S."/>
            <person name="de Vazeille A.R."/>
            <person name="Buell C.R."/>
            <person name="Ying K."/>
            <person name="Li Y."/>
            <person name="Lu T."/>
            <person name="Huang Y."/>
            <person name="Zhao Q."/>
            <person name="Feng Q."/>
            <person name="Zhang L."/>
            <person name="Zhu J."/>
            <person name="Weng Q."/>
            <person name="Mu J."/>
            <person name="Lu Y."/>
            <person name="Fan D."/>
            <person name="Liu Y."/>
            <person name="Guan J."/>
            <person name="Zhang Y."/>
            <person name="Yu S."/>
            <person name="Liu X."/>
            <person name="Zhang Y."/>
            <person name="Hong G."/>
            <person name="Han B."/>
            <person name="Choisne N."/>
            <person name="Demange N."/>
            <person name="Orjeda G."/>
            <person name="Samain S."/>
            <person name="Cattolico L."/>
            <person name="Pelletier E."/>
            <person name="Couloux A."/>
            <person name="Segurens B."/>
            <person name="Wincker P."/>
            <person name="D'Hont A."/>
            <person name="Scarpelli C."/>
            <person name="Weissenbach J."/>
            <person name="Salanoubat M."/>
            <person name="Quetier F."/>
            <person name="Yu Y."/>
            <person name="Kim H.R."/>
            <person name="Rambo T."/>
            <person name="Currie J."/>
            <person name="Collura K."/>
            <person name="Luo M."/>
            <person name="Yang T."/>
            <person name="Ammiraju J.S.S."/>
            <person name="Engler F."/>
            <person name="Soderlund C."/>
            <person name="Wing R.A."/>
            <person name="Palmer L.E."/>
            <person name="de la Bastide M."/>
            <person name="Spiegel L."/>
            <person name="Nascimento L."/>
            <person name="Zutavern T."/>
            <person name="O'Shaughnessy A."/>
            <person name="Dike S."/>
            <person name="Dedhia N."/>
            <person name="Preston R."/>
            <person name="Balija V."/>
            <person name="McCombie W.R."/>
            <person name="Chow T."/>
            <person name="Chen H."/>
            <person name="Chung M."/>
            <person name="Chen C."/>
            <person name="Shaw J."/>
            <person name="Wu H."/>
            <person name="Hsiao K."/>
            <person name="Chao Y."/>
            <person name="Chu M."/>
            <person name="Cheng C."/>
            <person name="Hour A."/>
            <person name="Lee P."/>
            <person name="Lin S."/>
            <person name="Lin Y."/>
            <person name="Liou J."/>
            <person name="Liu S."/>
            <person name="Hsing Y."/>
            <person name="Raghuvanshi S."/>
            <person name="Mohanty A."/>
            <person name="Bharti A.K."/>
            <person name="Gaur A."/>
            <person name="Gupta V."/>
            <person name="Kumar D."/>
            <person name="Ravi V."/>
            <person name="Vij S."/>
            <person name="Kapur A."/>
            <person name="Khurana P."/>
            <person name="Khurana P."/>
            <person name="Khurana J.P."/>
            <person name="Tyagi A.K."/>
            <person name="Gaikwad K."/>
            <person name="Singh A."/>
            <person name="Dalal V."/>
            <person name="Srivastava S."/>
            <person name="Dixit A."/>
            <person name="Pal A.K."/>
            <person name="Ghazi I.A."/>
            <person name="Yadav M."/>
            <person name="Pandit A."/>
            <person name="Bhargava A."/>
            <person name="Sureshbabu K."/>
            <person name="Batra K."/>
            <person name="Sharma T.R."/>
            <person name="Mohapatra T."/>
            <person name="Singh N.K."/>
            <person name="Messing J."/>
            <person name="Nelson A.B."/>
            <person name="Fuks G."/>
            <person name="Kavchok S."/>
            <person name="Keizer G."/>
            <person name="Linton E."/>
            <person name="Llaca V."/>
            <person name="Song R."/>
            <person name="Tanyolac B."/>
            <person name="Young S."/>
            <person name="Ho-Il K."/>
            <person name="Hahn J.H."/>
            <person name="Sangsakoo G."/>
            <person name="Vanavichit A."/>
            <person name="de Mattos Luiz.A.T."/>
            <person name="Zimmer P.D."/>
            <person name="Malone G."/>
            <person name="Dellagostin O."/>
            <person name="de Oliveira A.C."/>
            <person name="Bevan M."/>
            <person name="Bancroft I."/>
            <person name="Minx P."/>
            <person name="Cordum H."/>
            <person name="Wilson R."/>
            <person name="Cheng Z."/>
            <person name="Jin W."/>
            <person name="Jiang J."/>
            <person name="Leong S.A."/>
            <person name="Iwama H."/>
            <person name="Gojobori T."/>
            <person name="Itoh T."/>
            <person name="Niimura Y."/>
            <person name="Fujii Y."/>
            <person name="Habara T."/>
            <person name="Sakai H."/>
            <person name="Sato Y."/>
            <person name="Wilson G."/>
            <person name="Kumar K."/>
            <person name="McCouch S."/>
            <person name="Juretic N."/>
            <person name="Hoen D."/>
            <person name="Wright S."/>
            <person name="Bruskiewich R."/>
            <person name="Bureau T."/>
            <person name="Miyao A."/>
            <person name="Hirochika H."/>
            <person name="Nishikawa T."/>
            <person name="Kadowaki K."/>
            <person name="Sugiura M."/>
            <person name="Burr B."/>
            <person name="Sasaki T."/>
        </authorList>
    </citation>
    <scope>NUCLEOTIDE SEQUENCE [LARGE SCALE GENOMIC DNA]</scope>
    <source>
        <strain evidence="3">cv. Nipponbare</strain>
    </source>
</reference>
<accession>Q7XII9</accession>
<protein>
    <submittedName>
        <fullName evidence="2">Uncharacterized protein</fullName>
    </submittedName>
</protein>